<name>A0ABX5Q1U3_9FLAO</name>
<organism evidence="4 5">
    <name type="scientific">Nonlabens dokdonensis</name>
    <dbReference type="NCBI Taxonomy" id="328515"/>
    <lineage>
        <taxon>Bacteria</taxon>
        <taxon>Pseudomonadati</taxon>
        <taxon>Bacteroidota</taxon>
        <taxon>Flavobacteriia</taxon>
        <taxon>Flavobacteriales</taxon>
        <taxon>Flavobacteriaceae</taxon>
        <taxon>Nonlabens</taxon>
    </lineage>
</organism>
<dbReference type="PANTHER" id="PTHR35580">
    <property type="entry name" value="CELL SURFACE GLYCOPROTEIN (S-LAYER PROTEIN)-LIKE PROTEIN"/>
    <property type="match status" value="1"/>
</dbReference>
<dbReference type="RefSeq" id="WP_015361704.1">
    <property type="nucleotide sequence ID" value="NZ_QKZR01000001.1"/>
</dbReference>
<dbReference type="Pfam" id="PF18962">
    <property type="entry name" value="Por_Secre_tail"/>
    <property type="match status" value="1"/>
</dbReference>
<evidence type="ECO:0000259" key="3">
    <source>
        <dbReference type="Pfam" id="PF18962"/>
    </source>
</evidence>
<reference evidence="4 5" key="1">
    <citation type="submission" date="2018-06" db="EMBL/GenBank/DDBJ databases">
        <title>Genomic Encyclopedia of Archaeal and Bacterial Type Strains, Phase II (KMG-II): from individual species to whole genera.</title>
        <authorList>
            <person name="Goeker M."/>
        </authorList>
    </citation>
    <scope>NUCLEOTIDE SEQUENCE [LARGE SCALE GENOMIC DNA]</scope>
    <source>
        <strain evidence="4 5">DSM 17205</strain>
    </source>
</reference>
<keyword evidence="5" id="KW-1185">Reference proteome</keyword>
<evidence type="ECO:0000313" key="5">
    <source>
        <dbReference type="Proteomes" id="UP000248584"/>
    </source>
</evidence>
<keyword evidence="1 2" id="KW-0732">Signal</keyword>
<gene>
    <name evidence="4" type="ORF">LX97_00879</name>
</gene>
<dbReference type="InterPro" id="IPR026444">
    <property type="entry name" value="Secre_tail"/>
</dbReference>
<dbReference type="NCBIfam" id="TIGR04183">
    <property type="entry name" value="Por_Secre_tail"/>
    <property type="match status" value="1"/>
</dbReference>
<proteinExistence type="predicted"/>
<dbReference type="PANTHER" id="PTHR35580:SF1">
    <property type="entry name" value="PHYTASE-LIKE DOMAIN-CONTAINING PROTEIN"/>
    <property type="match status" value="1"/>
</dbReference>
<dbReference type="Proteomes" id="UP000248584">
    <property type="component" value="Unassembled WGS sequence"/>
</dbReference>
<evidence type="ECO:0000256" key="1">
    <source>
        <dbReference type="ARBA" id="ARBA00022729"/>
    </source>
</evidence>
<feature type="domain" description="Secretion system C-terminal sorting" evidence="3">
    <location>
        <begin position="533"/>
        <end position="598"/>
    </location>
</feature>
<dbReference type="EMBL" id="QKZR01000001">
    <property type="protein sequence ID" value="PZX43874.1"/>
    <property type="molecule type" value="Genomic_DNA"/>
</dbReference>
<dbReference type="InterPro" id="IPR052918">
    <property type="entry name" value="Motility_Chemotaxis_Reg"/>
</dbReference>
<accession>A0ABX5Q1U3</accession>
<feature type="chain" id="PRO_5046247605" evidence="2">
    <location>
        <begin position="21"/>
        <end position="601"/>
    </location>
</feature>
<sequence length="601" mass="65335">MKRTGILYFILLLVSISVNAQEYTWAARGGGDVNFGSNPNSTNEYEHIRDIVVDSQNNYYYLATVSSNNTNLNGVPFTNYNRPNFNNDTYLFSTDCSGNFRWQKTIGGYSDELTQHLSLDSSDNVYISGYMTPKINGTHSAGYFDTDVIIDSNLGINDPGPHNKNLYLIKYNSTGVFQWLQRPQRDTAVGTDIQKSYTFGHYTDANNVTHWLMTMGAGTHINGAYTTATDDYAIFRFDDQGTYLGQTPINLEFTNGRSTYAAVLTMDETLNRYYVSVHKTTVGSQNINLLGSSIIGYTALAAVDASNGNEIWRIENTGGEQGTSIIHIVVDNQSNIFISGEGNTAVDSGFPAPDTLAGHTFTQTNFSGTIGGYAPFLIKLDSQGNLLWGTNPTFASASAGYKIALNGNEVAIACGLQISGDWGSQTFTRPAGSADDPVIVRFNTTSGNVLGIEDILAPGGSQEMATAIATDNFGNYVVGGYFRSTLFQNNTAITPLQINGNGATDFWYARLATKDCNGVPLSMDEENLNQVSIFPNPATDVIQVTGDLLFTSYSIYNISGQQVLSGNINDNKIEVLSLTSGVYFLNLKSDVASQTLKLVKE</sequence>
<protein>
    <submittedName>
        <fullName evidence="4">Secreted protein (Por secretion system target)</fullName>
    </submittedName>
</protein>
<comment type="caution">
    <text evidence="4">The sequence shown here is derived from an EMBL/GenBank/DDBJ whole genome shotgun (WGS) entry which is preliminary data.</text>
</comment>
<evidence type="ECO:0000256" key="2">
    <source>
        <dbReference type="SAM" id="SignalP"/>
    </source>
</evidence>
<evidence type="ECO:0000313" key="4">
    <source>
        <dbReference type="EMBL" id="PZX43874.1"/>
    </source>
</evidence>
<feature type="signal peptide" evidence="2">
    <location>
        <begin position="1"/>
        <end position="20"/>
    </location>
</feature>